<organism evidence="1">
    <name type="scientific">Anguilla anguilla</name>
    <name type="common">European freshwater eel</name>
    <name type="synonym">Muraena anguilla</name>
    <dbReference type="NCBI Taxonomy" id="7936"/>
    <lineage>
        <taxon>Eukaryota</taxon>
        <taxon>Metazoa</taxon>
        <taxon>Chordata</taxon>
        <taxon>Craniata</taxon>
        <taxon>Vertebrata</taxon>
        <taxon>Euteleostomi</taxon>
        <taxon>Actinopterygii</taxon>
        <taxon>Neopterygii</taxon>
        <taxon>Teleostei</taxon>
        <taxon>Anguilliformes</taxon>
        <taxon>Anguillidae</taxon>
        <taxon>Anguilla</taxon>
    </lineage>
</organism>
<name>A0A0E9Q1I7_ANGAN</name>
<reference evidence="1" key="1">
    <citation type="submission" date="2014-11" db="EMBL/GenBank/DDBJ databases">
        <authorList>
            <person name="Amaro Gonzalez C."/>
        </authorList>
    </citation>
    <scope>NUCLEOTIDE SEQUENCE</scope>
</reference>
<evidence type="ECO:0000313" key="1">
    <source>
        <dbReference type="EMBL" id="JAH10619.1"/>
    </source>
</evidence>
<proteinExistence type="predicted"/>
<dbReference type="EMBL" id="GBXM01097958">
    <property type="protein sequence ID" value="JAH10619.1"/>
    <property type="molecule type" value="Transcribed_RNA"/>
</dbReference>
<sequence>MPKITRCGCSVCRQLIDKQSEHLKFTFK</sequence>
<dbReference type="AlphaFoldDB" id="A0A0E9Q1I7"/>
<protein>
    <submittedName>
        <fullName evidence="1">Uncharacterized protein</fullName>
    </submittedName>
</protein>
<accession>A0A0E9Q1I7</accession>
<reference evidence="1" key="2">
    <citation type="journal article" date="2015" name="Fish Shellfish Immunol.">
        <title>Early steps in the European eel (Anguilla anguilla)-Vibrio vulnificus interaction in the gills: Role of the RtxA13 toxin.</title>
        <authorList>
            <person name="Callol A."/>
            <person name="Pajuelo D."/>
            <person name="Ebbesson L."/>
            <person name="Teles M."/>
            <person name="MacKenzie S."/>
            <person name="Amaro C."/>
        </authorList>
    </citation>
    <scope>NUCLEOTIDE SEQUENCE</scope>
</reference>